<evidence type="ECO:0000256" key="2">
    <source>
        <dbReference type="SAM" id="MobiDB-lite"/>
    </source>
</evidence>
<proteinExistence type="predicted"/>
<evidence type="ECO:0000313" key="4">
    <source>
        <dbReference type="EMBL" id="MCK8677740.1"/>
    </source>
</evidence>
<protein>
    <submittedName>
        <fullName evidence="4">ATP-binding protein</fullName>
    </submittedName>
</protein>
<dbReference type="Proteomes" id="UP001522868">
    <property type="component" value="Unassembled WGS sequence"/>
</dbReference>
<dbReference type="InterPro" id="IPR050267">
    <property type="entry name" value="Anti-sigma-factor_SerPK"/>
</dbReference>
<keyword evidence="1" id="KW-0808">Transferase</keyword>
<dbReference type="SUPFAM" id="SSF55874">
    <property type="entry name" value="ATPase domain of HSP90 chaperone/DNA topoisomerase II/histidine kinase"/>
    <property type="match status" value="1"/>
</dbReference>
<accession>A0ABT0I8U5</accession>
<dbReference type="Pfam" id="PF13581">
    <property type="entry name" value="HATPase_c_2"/>
    <property type="match status" value="1"/>
</dbReference>
<dbReference type="Gene3D" id="3.30.565.10">
    <property type="entry name" value="Histidine kinase-like ATPase, C-terminal domain"/>
    <property type="match status" value="1"/>
</dbReference>
<dbReference type="InterPro" id="IPR036890">
    <property type="entry name" value="HATPase_C_sf"/>
</dbReference>
<name>A0ABT0I8U5_9ACTN</name>
<evidence type="ECO:0000313" key="5">
    <source>
        <dbReference type="Proteomes" id="UP001522868"/>
    </source>
</evidence>
<organism evidence="4 5">
    <name type="scientific">Streptomyces lichenis</name>
    <dbReference type="NCBI Taxonomy" id="2306967"/>
    <lineage>
        <taxon>Bacteria</taxon>
        <taxon>Bacillati</taxon>
        <taxon>Actinomycetota</taxon>
        <taxon>Actinomycetes</taxon>
        <taxon>Kitasatosporales</taxon>
        <taxon>Streptomycetaceae</taxon>
        <taxon>Streptomyces</taxon>
    </lineage>
</organism>
<dbReference type="GO" id="GO:0005524">
    <property type="term" value="F:ATP binding"/>
    <property type="evidence" value="ECO:0007669"/>
    <property type="project" value="UniProtKB-KW"/>
</dbReference>
<feature type="domain" description="Histidine kinase/HSP90-like ATPase" evidence="3">
    <location>
        <begin position="51"/>
        <end position="164"/>
    </location>
</feature>
<keyword evidence="1" id="KW-0723">Serine/threonine-protein kinase</keyword>
<feature type="region of interest" description="Disordered" evidence="2">
    <location>
        <begin position="1"/>
        <end position="32"/>
    </location>
</feature>
<evidence type="ECO:0000256" key="1">
    <source>
        <dbReference type="ARBA" id="ARBA00022527"/>
    </source>
</evidence>
<comment type="caution">
    <text evidence="4">The sequence shown here is derived from an EMBL/GenBank/DDBJ whole genome shotgun (WGS) entry which is preliminary data.</text>
</comment>
<dbReference type="PANTHER" id="PTHR35526">
    <property type="entry name" value="ANTI-SIGMA-F FACTOR RSBW-RELATED"/>
    <property type="match status" value="1"/>
</dbReference>
<keyword evidence="4" id="KW-0067">ATP-binding</keyword>
<reference evidence="4 5" key="1">
    <citation type="submission" date="2022-04" db="EMBL/GenBank/DDBJ databases">
        <title>Streptomyces sp. nov. LCR6-01 isolated from Lichen of Dirinaria sp.</title>
        <authorList>
            <person name="Kanchanasin P."/>
            <person name="Tanasupawat S."/>
            <person name="Phongsopitanun W."/>
        </authorList>
    </citation>
    <scope>NUCLEOTIDE SEQUENCE [LARGE SCALE GENOMIC DNA]</scope>
    <source>
        <strain evidence="4 5">LCR6-01</strain>
    </source>
</reference>
<dbReference type="RefSeq" id="WP_248632979.1">
    <property type="nucleotide sequence ID" value="NZ_JALPTH010000007.1"/>
</dbReference>
<evidence type="ECO:0000259" key="3">
    <source>
        <dbReference type="Pfam" id="PF13581"/>
    </source>
</evidence>
<gene>
    <name evidence="4" type="ORF">M1O15_10095</name>
</gene>
<dbReference type="InterPro" id="IPR003594">
    <property type="entry name" value="HATPase_dom"/>
</dbReference>
<keyword evidence="4" id="KW-0547">Nucleotide-binding</keyword>
<dbReference type="CDD" id="cd16936">
    <property type="entry name" value="HATPase_RsbW-like"/>
    <property type="match status" value="1"/>
</dbReference>
<keyword evidence="5" id="KW-1185">Reference proteome</keyword>
<dbReference type="PANTHER" id="PTHR35526:SF3">
    <property type="entry name" value="ANTI-SIGMA-F FACTOR RSBW"/>
    <property type="match status" value="1"/>
</dbReference>
<keyword evidence="1" id="KW-0418">Kinase</keyword>
<dbReference type="EMBL" id="JALPTH010000007">
    <property type="protein sequence ID" value="MCK8677740.1"/>
    <property type="molecule type" value="Genomic_DNA"/>
</dbReference>
<sequence length="177" mass="18311">MTALRTSVGGGGRTTVPALADPAGEPSGGLPDDADLGSFAACALEGCPRSPARARRFTEATLRGWSLPSVGPDMALIVSELVTNAVRHGLGHPAGEPAEYPVWLGLFRYPEAVVCAVTDPSPEAPRPRRAGVSETGGRGLALVGAVSDDWSWEISPVRGKTVWASLSVPGRAVRAVF</sequence>